<evidence type="ECO:0000313" key="2">
    <source>
        <dbReference type="Proteomes" id="UP001162156"/>
    </source>
</evidence>
<reference evidence="1" key="1">
    <citation type="journal article" date="2023" name="Insect Mol. Biol.">
        <title>Genome sequencing provides insights into the evolution of gene families encoding plant cell wall-degrading enzymes in longhorned beetles.</title>
        <authorList>
            <person name="Shin N.R."/>
            <person name="Okamura Y."/>
            <person name="Kirsch R."/>
            <person name="Pauchet Y."/>
        </authorList>
    </citation>
    <scope>NUCLEOTIDE SEQUENCE</scope>
    <source>
        <strain evidence="1">RBIC_L_NR</strain>
    </source>
</reference>
<comment type="caution">
    <text evidence="1">The sequence shown here is derived from an EMBL/GenBank/DDBJ whole genome shotgun (WGS) entry which is preliminary data.</text>
</comment>
<dbReference type="EMBL" id="JANEYF010004443">
    <property type="protein sequence ID" value="KAJ8931186.1"/>
    <property type="molecule type" value="Genomic_DNA"/>
</dbReference>
<gene>
    <name evidence="1" type="ORF">NQ314_015937</name>
</gene>
<sequence>MTSALRLSFAKTISCAAKKVTWNYTVKACFF</sequence>
<organism evidence="1 2">
    <name type="scientific">Rhamnusium bicolor</name>
    <dbReference type="NCBI Taxonomy" id="1586634"/>
    <lineage>
        <taxon>Eukaryota</taxon>
        <taxon>Metazoa</taxon>
        <taxon>Ecdysozoa</taxon>
        <taxon>Arthropoda</taxon>
        <taxon>Hexapoda</taxon>
        <taxon>Insecta</taxon>
        <taxon>Pterygota</taxon>
        <taxon>Neoptera</taxon>
        <taxon>Endopterygota</taxon>
        <taxon>Coleoptera</taxon>
        <taxon>Polyphaga</taxon>
        <taxon>Cucujiformia</taxon>
        <taxon>Chrysomeloidea</taxon>
        <taxon>Cerambycidae</taxon>
        <taxon>Lepturinae</taxon>
        <taxon>Rhagiini</taxon>
        <taxon>Rhamnusium</taxon>
    </lineage>
</organism>
<name>A0AAV8WXM7_9CUCU</name>
<evidence type="ECO:0000313" key="1">
    <source>
        <dbReference type="EMBL" id="KAJ8931186.1"/>
    </source>
</evidence>
<dbReference type="Proteomes" id="UP001162156">
    <property type="component" value="Unassembled WGS sequence"/>
</dbReference>
<keyword evidence="2" id="KW-1185">Reference proteome</keyword>
<accession>A0AAV8WXM7</accession>
<protein>
    <submittedName>
        <fullName evidence="1">Uncharacterized protein</fullName>
    </submittedName>
</protein>
<proteinExistence type="predicted"/>
<dbReference type="AlphaFoldDB" id="A0AAV8WXM7"/>